<gene>
    <name evidence="3" type="ORF">LPBNCPND_00005</name>
</gene>
<protein>
    <recommendedName>
        <fullName evidence="2">HEPN domain-containing protein</fullName>
    </recommendedName>
</protein>
<reference evidence="3" key="1">
    <citation type="submission" date="2020-06" db="EMBL/GenBank/DDBJ databases">
        <title>Unique genomic features of the anaerobic methanotrophic archaea.</title>
        <authorList>
            <person name="Chadwick G.L."/>
            <person name="Skennerton C.T."/>
            <person name="Laso-Perez R."/>
            <person name="Leu A.O."/>
            <person name="Speth D.R."/>
            <person name="Yu H."/>
            <person name="Morgan-Lang C."/>
            <person name="Hatzenpichler R."/>
            <person name="Goudeau D."/>
            <person name="Malmstrom R."/>
            <person name="Brazelton W.J."/>
            <person name="Woyke T."/>
            <person name="Hallam S.J."/>
            <person name="Tyson G.W."/>
            <person name="Wegener G."/>
            <person name="Boetius A."/>
            <person name="Orphan V."/>
        </authorList>
    </citation>
    <scope>NUCLEOTIDE SEQUENCE</scope>
</reference>
<proteinExistence type="inferred from homology"/>
<evidence type="ECO:0000256" key="1">
    <source>
        <dbReference type="ARBA" id="ARBA00038248"/>
    </source>
</evidence>
<dbReference type="InterPro" id="IPR052226">
    <property type="entry name" value="UPF0332_toxin"/>
</dbReference>
<sequence>MKEDMDISELMQKAKESLEAAKSLCRDGFYGFSVGRSYYSMFYVVEALLLTKNLSFSKHSAVIGAFGKEFVKTEIMPKKLREYIVSAFDIRQLGDYGAPGSVSTEKAQSLIEETKEFIETIEEYLRRGGYIS</sequence>
<dbReference type="PANTHER" id="PTHR36565:SF1">
    <property type="entry name" value="UPF0332 PROTEIN TM_1000"/>
    <property type="match status" value="1"/>
</dbReference>
<accession>A0A7G9YA12</accession>
<dbReference type="PANTHER" id="PTHR36565">
    <property type="entry name" value="UPF0332 PROTEIN TM_1000"/>
    <property type="match status" value="1"/>
</dbReference>
<comment type="similarity">
    <text evidence="1">Belongs to the UPF0332 family.</text>
</comment>
<organism evidence="3">
    <name type="scientific">Candidatus Methanogaster sp. ANME-2c ERB4</name>
    <dbReference type="NCBI Taxonomy" id="2759911"/>
    <lineage>
        <taxon>Archaea</taxon>
        <taxon>Methanobacteriati</taxon>
        <taxon>Methanobacteriota</taxon>
        <taxon>Stenosarchaea group</taxon>
        <taxon>Methanomicrobia</taxon>
        <taxon>Methanosarcinales</taxon>
        <taxon>ANME-2 cluster</taxon>
        <taxon>Candidatus Methanogasteraceae</taxon>
        <taxon>Candidatus Methanogaster</taxon>
    </lineage>
</organism>
<evidence type="ECO:0000313" key="3">
    <source>
        <dbReference type="EMBL" id="QNO44846.1"/>
    </source>
</evidence>
<dbReference type="InterPro" id="IPR007842">
    <property type="entry name" value="HEPN_dom"/>
</dbReference>
<dbReference type="EMBL" id="MT631025">
    <property type="protein sequence ID" value="QNO44846.1"/>
    <property type="molecule type" value="Genomic_DNA"/>
</dbReference>
<evidence type="ECO:0000259" key="2">
    <source>
        <dbReference type="Pfam" id="PF05168"/>
    </source>
</evidence>
<name>A0A7G9YA12_9EURY</name>
<dbReference type="AlphaFoldDB" id="A0A7G9YA12"/>
<feature type="domain" description="HEPN" evidence="2">
    <location>
        <begin position="8"/>
        <end position="123"/>
    </location>
</feature>
<dbReference type="Gene3D" id="1.20.120.330">
    <property type="entry name" value="Nucleotidyltransferases domain 2"/>
    <property type="match status" value="1"/>
</dbReference>
<dbReference type="Pfam" id="PF05168">
    <property type="entry name" value="HEPN"/>
    <property type="match status" value="1"/>
</dbReference>